<dbReference type="Pfam" id="PF00378">
    <property type="entry name" value="ECH_1"/>
    <property type="match status" value="1"/>
</dbReference>
<reference evidence="2 3" key="1">
    <citation type="journal article" date="2016" name="Gene">
        <title>PacBio SMRT assembly of a complex multi-replicon genome reveals chlorocatechol degradative operon in a region of genome plasticity.</title>
        <authorList>
            <person name="Ricker N."/>
            <person name="Shen S.Y."/>
            <person name="Goordial J."/>
            <person name="Jin S."/>
            <person name="Fulthorpe R.R."/>
        </authorList>
    </citation>
    <scope>NUCLEOTIDE SEQUENCE [LARGE SCALE GENOMIC DNA]</scope>
    <source>
        <strain evidence="2 3">OLGA172</strain>
    </source>
</reference>
<dbReference type="InterPro" id="IPR014748">
    <property type="entry name" value="Enoyl-CoA_hydra_C"/>
</dbReference>
<dbReference type="Proteomes" id="UP000076852">
    <property type="component" value="Chromosome 1"/>
</dbReference>
<evidence type="ECO:0000313" key="2">
    <source>
        <dbReference type="EMBL" id="ANB72269.1"/>
    </source>
</evidence>
<dbReference type="STRING" id="1804984.AYM40_07785"/>
<sequence length="282" mass="30269">MHNEYFQISNESGIAQLQLNRPDRLNTMGPSFFTALRDAVLALDGAGDTRALVISSTGKHFSAGMALDVFTGMTDVFDNSSPRARLGFQHALRNLMDCFDTLDQVRFPVICAIQGGCIGGGLDLAVACDIRTCTADAFFALQETQIGMTADLGVLQRLPKIIPVGVARQMAYTSERLSAERALAVGLVNAVLPDAEALLRHAMELAGTIASKSPLAVAGCKTAINFARDHSTSESLRHMALLQSAIFDTQDLAEAISAWNGNRQGRFDALSPLTNREKGNPQ</sequence>
<proteinExistence type="inferred from homology"/>
<dbReference type="AlphaFoldDB" id="A0A160FIY0"/>
<dbReference type="PANTHER" id="PTHR43149">
    <property type="entry name" value="ENOYL-COA HYDRATASE"/>
    <property type="match status" value="1"/>
</dbReference>
<dbReference type="Gene3D" id="3.90.226.10">
    <property type="entry name" value="2-enoyl-CoA Hydratase, Chain A, domain 1"/>
    <property type="match status" value="1"/>
</dbReference>
<comment type="similarity">
    <text evidence="1">Belongs to the enoyl-CoA hydratase/isomerase family.</text>
</comment>
<keyword evidence="3" id="KW-1185">Reference proteome</keyword>
<name>A0A160FIY0_9BURK</name>
<dbReference type="GO" id="GO:0006635">
    <property type="term" value="P:fatty acid beta-oxidation"/>
    <property type="evidence" value="ECO:0007669"/>
    <property type="project" value="UniProtKB-UniPathway"/>
</dbReference>
<dbReference type="Gene3D" id="1.10.12.10">
    <property type="entry name" value="Lyase 2-enoyl-coa Hydratase, Chain A, domain 2"/>
    <property type="match status" value="1"/>
</dbReference>
<dbReference type="InterPro" id="IPR029045">
    <property type="entry name" value="ClpP/crotonase-like_dom_sf"/>
</dbReference>
<dbReference type="RefSeq" id="WP_063495707.1">
    <property type="nucleotide sequence ID" value="NZ_CP014578.1"/>
</dbReference>
<dbReference type="SUPFAM" id="SSF52096">
    <property type="entry name" value="ClpP/crotonase"/>
    <property type="match status" value="1"/>
</dbReference>
<accession>A0A160FIY0</accession>
<evidence type="ECO:0000256" key="1">
    <source>
        <dbReference type="ARBA" id="ARBA00005254"/>
    </source>
</evidence>
<dbReference type="OrthoDB" id="9148881at2"/>
<dbReference type="GO" id="GO:0016853">
    <property type="term" value="F:isomerase activity"/>
    <property type="evidence" value="ECO:0007669"/>
    <property type="project" value="InterPro"/>
</dbReference>
<dbReference type="KEGG" id="buz:AYM40_07785"/>
<dbReference type="EMBL" id="CP014578">
    <property type="protein sequence ID" value="ANB72269.1"/>
    <property type="molecule type" value="Genomic_DNA"/>
</dbReference>
<organism evidence="2 3">
    <name type="scientific">Paraburkholderia phytofirmans OLGA172</name>
    <dbReference type="NCBI Taxonomy" id="1417228"/>
    <lineage>
        <taxon>Bacteria</taxon>
        <taxon>Pseudomonadati</taxon>
        <taxon>Pseudomonadota</taxon>
        <taxon>Betaproteobacteria</taxon>
        <taxon>Burkholderiales</taxon>
        <taxon>Burkholderiaceae</taxon>
        <taxon>Paraburkholderia</taxon>
    </lineage>
</organism>
<dbReference type="CDD" id="cd06558">
    <property type="entry name" value="crotonase-like"/>
    <property type="match status" value="1"/>
</dbReference>
<protein>
    <submittedName>
        <fullName evidence="2">Enoyl-CoA hydratase</fullName>
    </submittedName>
</protein>
<dbReference type="InterPro" id="IPR001753">
    <property type="entry name" value="Enoyl-CoA_hydra/iso"/>
</dbReference>
<dbReference type="UniPathway" id="UPA00659"/>
<gene>
    <name evidence="2" type="ORF">AYM40_07785</name>
</gene>
<evidence type="ECO:0000313" key="3">
    <source>
        <dbReference type="Proteomes" id="UP000076852"/>
    </source>
</evidence>
<dbReference type="InterPro" id="IPR045002">
    <property type="entry name" value="Ech1-like"/>
</dbReference>